<gene>
    <name evidence="14" type="primary">moeB</name>
    <name evidence="14" type="ORF">GCM10017653_11010</name>
</gene>
<proteinExistence type="inferred from homology"/>
<evidence type="ECO:0000256" key="10">
    <source>
        <dbReference type="ARBA" id="ARBA00075110"/>
    </source>
</evidence>
<dbReference type="EMBL" id="BSFM01000005">
    <property type="protein sequence ID" value="GLK83032.1"/>
    <property type="molecule type" value="Genomic_DNA"/>
</dbReference>
<dbReference type="GO" id="GO:0004792">
    <property type="term" value="F:thiosulfate-cyanide sulfurtransferase activity"/>
    <property type="evidence" value="ECO:0007669"/>
    <property type="project" value="TreeGrafter"/>
</dbReference>
<dbReference type="NCBIfam" id="NF004281">
    <property type="entry name" value="PRK05690.1"/>
    <property type="match status" value="1"/>
</dbReference>
<reference evidence="14" key="2">
    <citation type="submission" date="2023-01" db="EMBL/GenBank/DDBJ databases">
        <authorList>
            <person name="Sun Q."/>
            <person name="Evtushenko L."/>
        </authorList>
    </citation>
    <scope>NUCLEOTIDE SEQUENCE</scope>
    <source>
        <strain evidence="14">VKM B-2789</strain>
    </source>
</reference>
<comment type="function">
    <text evidence="6">Catalyzes the adenylation by ATP of the carboxyl group of the C-terminal glycine of sulfur carrier protein MoaD.</text>
</comment>
<dbReference type="EC" id="2.7.7.80" evidence="8"/>
<name>A0A9W6JTL0_9HYPH</name>
<organism evidence="14 15">
    <name type="scientific">Ancylobacter defluvii</name>
    <dbReference type="NCBI Taxonomy" id="1282440"/>
    <lineage>
        <taxon>Bacteria</taxon>
        <taxon>Pseudomonadati</taxon>
        <taxon>Pseudomonadota</taxon>
        <taxon>Alphaproteobacteria</taxon>
        <taxon>Hyphomicrobiales</taxon>
        <taxon>Xanthobacteraceae</taxon>
        <taxon>Ancylobacter</taxon>
    </lineage>
</organism>
<dbReference type="InterPro" id="IPR035985">
    <property type="entry name" value="Ubiquitin-activating_enz"/>
</dbReference>
<comment type="caution">
    <text evidence="14">The sequence shown here is derived from an EMBL/GenBank/DDBJ whole genome shotgun (WGS) entry which is preliminary data.</text>
</comment>
<evidence type="ECO:0000256" key="5">
    <source>
        <dbReference type="ARBA" id="ARBA00052218"/>
    </source>
</evidence>
<dbReference type="GO" id="GO:0008641">
    <property type="term" value="F:ubiquitin-like modifier activating enzyme activity"/>
    <property type="evidence" value="ECO:0007669"/>
    <property type="project" value="InterPro"/>
</dbReference>
<reference evidence="14" key="1">
    <citation type="journal article" date="2014" name="Int. J. Syst. Evol. Microbiol.">
        <title>Complete genome sequence of Corynebacterium casei LMG S-19264T (=DSM 44701T), isolated from a smear-ripened cheese.</title>
        <authorList>
            <consortium name="US DOE Joint Genome Institute (JGI-PGF)"/>
            <person name="Walter F."/>
            <person name="Albersmeier A."/>
            <person name="Kalinowski J."/>
            <person name="Ruckert C."/>
        </authorList>
    </citation>
    <scope>NUCLEOTIDE SEQUENCE</scope>
    <source>
        <strain evidence="14">VKM B-2789</strain>
    </source>
</reference>
<dbReference type="CDD" id="cd00757">
    <property type="entry name" value="ThiF_MoeB_HesA_family"/>
    <property type="match status" value="1"/>
</dbReference>
<dbReference type="GO" id="GO:0061605">
    <property type="term" value="F:molybdopterin-synthase adenylyltransferase activity"/>
    <property type="evidence" value="ECO:0007669"/>
    <property type="project" value="UniProtKB-EC"/>
</dbReference>
<evidence type="ECO:0000256" key="11">
    <source>
        <dbReference type="ARBA" id="ARBA00075328"/>
    </source>
</evidence>
<comment type="subunit">
    <text evidence="7">Homodimer. Forms a stable heterotetrameric complex of 2 MoeB and 2 MoaD during adenylation of MoaD.</text>
</comment>
<dbReference type="InterPro" id="IPR000594">
    <property type="entry name" value="ThiF_NAD_FAD-bd"/>
</dbReference>
<evidence type="ECO:0000256" key="6">
    <source>
        <dbReference type="ARBA" id="ARBA00055169"/>
    </source>
</evidence>
<feature type="domain" description="THIF-type NAD/FAD binding fold" evidence="13">
    <location>
        <begin position="44"/>
        <end position="277"/>
    </location>
</feature>
<comment type="similarity">
    <text evidence="1">Belongs to the HesA/MoeB/ThiF family.</text>
</comment>
<dbReference type="PANTHER" id="PTHR10953">
    <property type="entry name" value="UBIQUITIN-ACTIVATING ENZYME E1"/>
    <property type="match status" value="1"/>
</dbReference>
<dbReference type="FunFam" id="3.40.50.720:FF:000033">
    <property type="entry name" value="Adenylyltransferase and sulfurtransferase MOCS3"/>
    <property type="match status" value="1"/>
</dbReference>
<comment type="catalytic activity">
    <reaction evidence="5">
        <text>[molybdopterin-synthase sulfur-carrier protein]-C-terminal Gly-Gly + ATP + H(+) = [molybdopterin-synthase sulfur-carrier protein]-C-terminal Gly-Gly-AMP + diphosphate</text>
        <dbReference type="Rhea" id="RHEA:43616"/>
        <dbReference type="Rhea" id="RHEA-COMP:12159"/>
        <dbReference type="Rhea" id="RHEA-COMP:12202"/>
        <dbReference type="ChEBI" id="CHEBI:15378"/>
        <dbReference type="ChEBI" id="CHEBI:30616"/>
        <dbReference type="ChEBI" id="CHEBI:33019"/>
        <dbReference type="ChEBI" id="CHEBI:90618"/>
        <dbReference type="ChEBI" id="CHEBI:90778"/>
        <dbReference type="EC" id="2.7.7.80"/>
    </reaction>
</comment>
<sequence>MLTHPPPPYGTGPRDGYIALVMSTDAPADTPRKPFFSSEEIERYARHLVLGEIGGPGQQKLKKASMLVVGAGGLGAPALLYLAAAGVGRLVVVDDDIVSLSNLQRQVIHTTETVGRLKTESAEAFVAALNPHVAFRGEAVRLTADNALDLIGEVDVVIDGSDNFSTRYLVSDACALAGKPLVTAALGRFDATVTTLRAHERGPDGAPNPTYRCLFPEPPPAGTVPSCAEAGIVGAVAGVAGALVALEAIRAVVGFGEGLVGRLLMIDTLSMRFETLSYGWDPDNPLTGTAPTITDLSHHRR</sequence>
<dbReference type="AlphaFoldDB" id="A0A9W6JTL0"/>
<dbReference type="GO" id="GO:0005829">
    <property type="term" value="C:cytosol"/>
    <property type="evidence" value="ECO:0007669"/>
    <property type="project" value="TreeGrafter"/>
</dbReference>
<evidence type="ECO:0000256" key="7">
    <source>
        <dbReference type="ARBA" id="ARBA00063809"/>
    </source>
</evidence>
<keyword evidence="15" id="KW-1185">Reference proteome</keyword>
<protein>
    <recommendedName>
        <fullName evidence="9">Molybdopterin-synthase adenylyltransferase</fullName>
        <ecNumber evidence="8">2.7.7.80</ecNumber>
    </recommendedName>
    <alternativeName>
        <fullName evidence="12">MoaD protein adenylase</fullName>
    </alternativeName>
    <alternativeName>
        <fullName evidence="10">Molybdopterin-converting factor subunit 1 adenylase</fullName>
    </alternativeName>
    <alternativeName>
        <fullName evidence="11">Sulfur carrier protein MoaD adenylyltransferase</fullName>
    </alternativeName>
</protein>
<dbReference type="GO" id="GO:0008146">
    <property type="term" value="F:sulfotransferase activity"/>
    <property type="evidence" value="ECO:0007669"/>
    <property type="project" value="TreeGrafter"/>
</dbReference>
<dbReference type="Proteomes" id="UP001143330">
    <property type="component" value="Unassembled WGS sequence"/>
</dbReference>
<keyword evidence="3" id="KW-0547">Nucleotide-binding</keyword>
<evidence type="ECO:0000313" key="15">
    <source>
        <dbReference type="Proteomes" id="UP001143330"/>
    </source>
</evidence>
<keyword evidence="4" id="KW-0067">ATP-binding</keyword>
<dbReference type="PANTHER" id="PTHR10953:SF102">
    <property type="entry name" value="ADENYLYLTRANSFERASE AND SULFURTRANSFERASE MOCS3"/>
    <property type="match status" value="1"/>
</dbReference>
<evidence type="ECO:0000256" key="3">
    <source>
        <dbReference type="ARBA" id="ARBA00022741"/>
    </source>
</evidence>
<evidence type="ECO:0000259" key="13">
    <source>
        <dbReference type="Pfam" id="PF00899"/>
    </source>
</evidence>
<dbReference type="Pfam" id="PF00899">
    <property type="entry name" value="ThiF"/>
    <property type="match status" value="1"/>
</dbReference>
<dbReference type="InterPro" id="IPR045886">
    <property type="entry name" value="ThiF/MoeB/HesA"/>
</dbReference>
<accession>A0A9W6JTL0</accession>
<evidence type="ECO:0000256" key="12">
    <source>
        <dbReference type="ARBA" id="ARBA00078531"/>
    </source>
</evidence>
<evidence type="ECO:0000256" key="4">
    <source>
        <dbReference type="ARBA" id="ARBA00022840"/>
    </source>
</evidence>
<evidence type="ECO:0000256" key="1">
    <source>
        <dbReference type="ARBA" id="ARBA00009919"/>
    </source>
</evidence>
<keyword evidence="2" id="KW-0808">Transferase</keyword>
<dbReference type="GO" id="GO:0005524">
    <property type="term" value="F:ATP binding"/>
    <property type="evidence" value="ECO:0007669"/>
    <property type="project" value="UniProtKB-KW"/>
</dbReference>
<evidence type="ECO:0000256" key="9">
    <source>
        <dbReference type="ARBA" id="ARBA00073635"/>
    </source>
</evidence>
<evidence type="ECO:0000256" key="2">
    <source>
        <dbReference type="ARBA" id="ARBA00022679"/>
    </source>
</evidence>
<evidence type="ECO:0000256" key="8">
    <source>
        <dbReference type="ARBA" id="ARBA00066884"/>
    </source>
</evidence>
<evidence type="ECO:0000313" key="14">
    <source>
        <dbReference type="EMBL" id="GLK83032.1"/>
    </source>
</evidence>
<dbReference type="SUPFAM" id="SSF69572">
    <property type="entry name" value="Activating enzymes of the ubiquitin-like proteins"/>
    <property type="match status" value="1"/>
</dbReference>
<dbReference type="Gene3D" id="3.40.50.720">
    <property type="entry name" value="NAD(P)-binding Rossmann-like Domain"/>
    <property type="match status" value="1"/>
</dbReference>